<organism evidence="1 2">
    <name type="scientific">Candidatus Mycobacterium methanotrophicum</name>
    <dbReference type="NCBI Taxonomy" id="2943498"/>
    <lineage>
        <taxon>Bacteria</taxon>
        <taxon>Bacillati</taxon>
        <taxon>Actinomycetota</taxon>
        <taxon>Actinomycetes</taxon>
        <taxon>Mycobacteriales</taxon>
        <taxon>Mycobacteriaceae</taxon>
        <taxon>Mycobacterium</taxon>
    </lineage>
</organism>
<name>A0ABY4QJ86_9MYCO</name>
<gene>
    <name evidence="1" type="ORF">M5I08_15680</name>
</gene>
<proteinExistence type="predicted"/>
<dbReference type="EMBL" id="CP097320">
    <property type="protein sequence ID" value="UQX09745.1"/>
    <property type="molecule type" value="Genomic_DNA"/>
</dbReference>
<keyword evidence="2" id="KW-1185">Reference proteome</keyword>
<dbReference type="RefSeq" id="WP_249762817.1">
    <property type="nucleotide sequence ID" value="NZ_CP097320.1"/>
</dbReference>
<evidence type="ECO:0008006" key="3">
    <source>
        <dbReference type="Google" id="ProtNLM"/>
    </source>
</evidence>
<evidence type="ECO:0000313" key="2">
    <source>
        <dbReference type="Proteomes" id="UP001056610"/>
    </source>
</evidence>
<reference evidence="1" key="1">
    <citation type="submission" date="2022-05" db="EMBL/GenBank/DDBJ databases">
        <title>A methanotrophic Mycobacterium dominates a cave microbial ecosystem.</title>
        <authorList>
            <person name="Van Spanning R.J.M."/>
            <person name="Guan Q."/>
            <person name="Melkonian C."/>
            <person name="Gallant J."/>
            <person name="Polerecky L."/>
            <person name="Flot J.-F."/>
            <person name="Brandt B.W."/>
            <person name="Braster M."/>
            <person name="Iturbe Espinoza P."/>
            <person name="Aerts J."/>
            <person name="Meima-Franke M."/>
            <person name="Piersma S.R."/>
            <person name="Bunduc C."/>
            <person name="Ummels R."/>
            <person name="Pain A."/>
            <person name="Fleming E.J."/>
            <person name="van der Wel N."/>
            <person name="Gherman V.D."/>
            <person name="Sarbu S.M."/>
            <person name="Bodelier P.L.E."/>
            <person name="Bitter W."/>
        </authorList>
    </citation>
    <scope>NUCLEOTIDE SEQUENCE</scope>
    <source>
        <strain evidence="1">Sulfur Cave</strain>
    </source>
</reference>
<evidence type="ECO:0000313" key="1">
    <source>
        <dbReference type="EMBL" id="UQX09745.1"/>
    </source>
</evidence>
<sequence length="162" mass="16398">MAGAAVNPDLAALISWSSVENAGVITTGFGVALVGASVGQPKLVAAGLVAGTAQVMAHALGETLLFVSASTIEHVAGTTDLDSAGRHCAPITLGRRGFGDRIADFGGAAADQAAGANAKPWVLQPVFDDFSALPPSWLELAMDRATADGGGYSRVRDVVRRP</sequence>
<accession>A0ABY4QJ86</accession>
<protein>
    <recommendedName>
        <fullName evidence="3">Thiamine pyrophosphate enzyme N-terminal TPP-binding domain-containing protein</fullName>
    </recommendedName>
</protein>
<dbReference type="Proteomes" id="UP001056610">
    <property type="component" value="Chromosome"/>
</dbReference>